<dbReference type="Proteomes" id="UP000638353">
    <property type="component" value="Unassembled WGS sequence"/>
</dbReference>
<dbReference type="AlphaFoldDB" id="A0A918WUH7"/>
<sequence length="336" mass="36409">MTGPNLEFLEAGGDVEQAYRLLLRLGGADHDALARHLGLSPDAAAARGSRVVGLGLATAQDGVLRPVPPGKAVERLVERRLARSRDALEAEVARCGIVDSLHDERAAGLAEASRVGRDGPPVQRLESLDDIQAALDEMTFFTRTENLTAQPRGVLSPHHISHSRPLDMRVLRRGVAMRSLLGRDALGDPGTMAYLWELADKGCEVRIARQPVERMIVCDRAVALTSLDPEDGSKGALLTREPGLVATLVKLYEQMWEAADPLPAPSGATQSPGARPEGVERQVLDALRTADKDEAGARDLGISVRTYRKHVASLMQRLDATNRFQVALLARERGWI</sequence>
<name>A0A918WUH7_9ACTN</name>
<reference evidence="2" key="1">
    <citation type="journal article" date="2014" name="Int. J. Syst. Evol. Microbiol.">
        <title>Complete genome sequence of Corynebacterium casei LMG S-19264T (=DSM 44701T), isolated from a smear-ripened cheese.</title>
        <authorList>
            <consortium name="US DOE Joint Genome Institute (JGI-PGF)"/>
            <person name="Walter F."/>
            <person name="Albersmeier A."/>
            <person name="Kalinowski J."/>
            <person name="Ruckert C."/>
        </authorList>
    </citation>
    <scope>NUCLEOTIDE SEQUENCE</scope>
    <source>
        <strain evidence="2">JCM 4637</strain>
    </source>
</reference>
<proteinExistence type="predicted"/>
<dbReference type="PANTHER" id="PTHR34293">
    <property type="entry name" value="HTH-TYPE TRANSCRIPTIONAL REGULATOR TRMBL2"/>
    <property type="match status" value="1"/>
</dbReference>
<dbReference type="Gene3D" id="1.10.10.10">
    <property type="entry name" value="Winged helix-like DNA-binding domain superfamily/Winged helix DNA-binding domain"/>
    <property type="match status" value="1"/>
</dbReference>
<feature type="domain" description="HTH luxR-type" evidence="1">
    <location>
        <begin position="280"/>
        <end position="330"/>
    </location>
</feature>
<dbReference type="SMART" id="SM00421">
    <property type="entry name" value="HTH_LUXR"/>
    <property type="match status" value="1"/>
</dbReference>
<dbReference type="SUPFAM" id="SSF46894">
    <property type="entry name" value="C-terminal effector domain of the bipartite response regulators"/>
    <property type="match status" value="1"/>
</dbReference>
<evidence type="ECO:0000259" key="1">
    <source>
        <dbReference type="SMART" id="SM00421"/>
    </source>
</evidence>
<protein>
    <submittedName>
        <fullName evidence="2">Transcriptional regulator</fullName>
    </submittedName>
</protein>
<dbReference type="InterPro" id="IPR000792">
    <property type="entry name" value="Tscrpt_reg_LuxR_C"/>
</dbReference>
<dbReference type="GO" id="GO:0003677">
    <property type="term" value="F:DNA binding"/>
    <property type="evidence" value="ECO:0007669"/>
    <property type="project" value="InterPro"/>
</dbReference>
<comment type="caution">
    <text evidence="2">The sequence shown here is derived from an EMBL/GenBank/DDBJ whole genome shotgun (WGS) entry which is preliminary data.</text>
</comment>
<dbReference type="GO" id="GO:0006355">
    <property type="term" value="P:regulation of DNA-templated transcription"/>
    <property type="evidence" value="ECO:0007669"/>
    <property type="project" value="InterPro"/>
</dbReference>
<dbReference type="PANTHER" id="PTHR34293:SF1">
    <property type="entry name" value="HTH-TYPE TRANSCRIPTIONAL REGULATOR TRMBL2"/>
    <property type="match status" value="1"/>
</dbReference>
<dbReference type="EMBL" id="BMVC01000002">
    <property type="protein sequence ID" value="GHC82692.1"/>
    <property type="molecule type" value="Genomic_DNA"/>
</dbReference>
<gene>
    <name evidence="2" type="ORF">GCM10010334_11120</name>
</gene>
<organism evidence="2 3">
    <name type="scientific">Streptomyces finlayi</name>
    <dbReference type="NCBI Taxonomy" id="67296"/>
    <lineage>
        <taxon>Bacteria</taxon>
        <taxon>Bacillati</taxon>
        <taxon>Actinomycetota</taxon>
        <taxon>Actinomycetes</taxon>
        <taxon>Kitasatosporales</taxon>
        <taxon>Streptomycetaceae</taxon>
        <taxon>Streptomyces</taxon>
    </lineage>
</organism>
<reference evidence="2" key="2">
    <citation type="submission" date="2020-09" db="EMBL/GenBank/DDBJ databases">
        <authorList>
            <person name="Sun Q."/>
            <person name="Ohkuma M."/>
        </authorList>
    </citation>
    <scope>NUCLEOTIDE SEQUENCE</scope>
    <source>
        <strain evidence="2">JCM 4637</strain>
    </source>
</reference>
<evidence type="ECO:0000313" key="3">
    <source>
        <dbReference type="Proteomes" id="UP000638353"/>
    </source>
</evidence>
<accession>A0A918WUH7</accession>
<dbReference type="RefSeq" id="WP_189822321.1">
    <property type="nucleotide sequence ID" value="NZ_BMVC01000002.1"/>
</dbReference>
<dbReference type="InterPro" id="IPR036388">
    <property type="entry name" value="WH-like_DNA-bd_sf"/>
</dbReference>
<evidence type="ECO:0000313" key="2">
    <source>
        <dbReference type="EMBL" id="GHC82692.1"/>
    </source>
</evidence>
<dbReference type="InterPro" id="IPR016032">
    <property type="entry name" value="Sig_transdc_resp-reg_C-effctor"/>
</dbReference>
<dbReference type="InterPro" id="IPR051797">
    <property type="entry name" value="TrmB-like"/>
</dbReference>